<name>A0A1F7WGN0_9BACT</name>
<gene>
    <name evidence="2" type="ORF">A2115_01240</name>
</gene>
<accession>A0A1F7WGN0</accession>
<dbReference type="AlphaFoldDB" id="A0A1F7WGN0"/>
<comment type="caution">
    <text evidence="2">The sequence shown here is derived from an EMBL/GenBank/DDBJ whole genome shotgun (WGS) entry which is preliminary data.</text>
</comment>
<dbReference type="STRING" id="1802471.A2115_01240"/>
<proteinExistence type="predicted"/>
<dbReference type="Gene3D" id="2.120.10.30">
    <property type="entry name" value="TolB, C-terminal domain"/>
    <property type="match status" value="1"/>
</dbReference>
<evidence type="ECO:0000313" key="3">
    <source>
        <dbReference type="Proteomes" id="UP000176198"/>
    </source>
</evidence>
<evidence type="ECO:0000313" key="2">
    <source>
        <dbReference type="EMBL" id="OGM01971.1"/>
    </source>
</evidence>
<dbReference type="InterPro" id="IPR011042">
    <property type="entry name" value="6-blade_b-propeller_TolB-like"/>
</dbReference>
<sequence length="408" mass="44881">MTKIRLLLFILTIIVVGSVGVVVAMFARGYRFNSNTLKFSPNGLLVLKSVPDGAQILIDGELKTATNVTVPVPPGTYDISIKKEGYSSWNKRLVIDKEVVTEATAYLFKSVPSLSAVTFTGVINPTPSKDMTKIAYVVAPVLQESNSQDENSGLWVMDTINLPLGFSRQPRRITDGDLTIASWMWSPDGRNILLASKTGNYLLDTGTFTPQGKRINIGIAQKEETLTSWIEKDQKKLDAQMKKLPEELQSILKHKASAIVFAPDENMLVYTASGSATVANDLIPQLPGSSTQKQERNLKDGSTYVYDIKEDRNFIIDDGAYGKLTIDNGYTSDTTRRLAWFPTSRHLVLAESGKVTILDYDGTNRQVVYSGSYIAPHAYPTLSSDRLLVLTNLGADSNPPNLYSLSLD</sequence>
<evidence type="ECO:0000259" key="1">
    <source>
        <dbReference type="Pfam" id="PF08308"/>
    </source>
</evidence>
<feature type="domain" description="PEGA" evidence="1">
    <location>
        <begin position="44"/>
        <end position="105"/>
    </location>
</feature>
<dbReference type="EMBL" id="MGFJ01000034">
    <property type="protein sequence ID" value="OGM01971.1"/>
    <property type="molecule type" value="Genomic_DNA"/>
</dbReference>
<dbReference type="Pfam" id="PF08308">
    <property type="entry name" value="PEGA"/>
    <property type="match status" value="1"/>
</dbReference>
<protein>
    <recommendedName>
        <fullName evidence="1">PEGA domain-containing protein</fullName>
    </recommendedName>
</protein>
<dbReference type="Proteomes" id="UP000176198">
    <property type="component" value="Unassembled WGS sequence"/>
</dbReference>
<reference evidence="2 3" key="1">
    <citation type="journal article" date="2016" name="Nat. Commun.">
        <title>Thousands of microbial genomes shed light on interconnected biogeochemical processes in an aquifer system.</title>
        <authorList>
            <person name="Anantharaman K."/>
            <person name="Brown C.T."/>
            <person name="Hug L.A."/>
            <person name="Sharon I."/>
            <person name="Castelle C.J."/>
            <person name="Probst A.J."/>
            <person name="Thomas B.C."/>
            <person name="Singh A."/>
            <person name="Wilkins M.J."/>
            <person name="Karaoz U."/>
            <person name="Brodie E.L."/>
            <person name="Williams K.H."/>
            <person name="Hubbard S.S."/>
            <person name="Banfield J.F."/>
        </authorList>
    </citation>
    <scope>NUCLEOTIDE SEQUENCE [LARGE SCALE GENOMIC DNA]</scope>
</reference>
<organism evidence="2 3">
    <name type="scientific">Candidatus Woesebacteria bacterium GWA1_41_8</name>
    <dbReference type="NCBI Taxonomy" id="1802471"/>
    <lineage>
        <taxon>Bacteria</taxon>
        <taxon>Candidatus Woeseibacteriota</taxon>
    </lineage>
</organism>
<dbReference type="SUPFAM" id="SSF82171">
    <property type="entry name" value="DPP6 N-terminal domain-like"/>
    <property type="match status" value="1"/>
</dbReference>
<dbReference type="InterPro" id="IPR013229">
    <property type="entry name" value="PEGA"/>
</dbReference>